<comment type="caution">
    <text evidence="2">The sequence shown here is derived from an EMBL/GenBank/DDBJ whole genome shotgun (WGS) entry which is preliminary data.</text>
</comment>
<gene>
    <name evidence="2" type="ORF">GCM10022278_14460</name>
</gene>
<reference evidence="3" key="1">
    <citation type="journal article" date="2019" name="Int. J. Syst. Evol. Microbiol.">
        <title>The Global Catalogue of Microorganisms (GCM) 10K type strain sequencing project: providing services to taxonomists for standard genome sequencing and annotation.</title>
        <authorList>
            <consortium name="The Broad Institute Genomics Platform"/>
            <consortium name="The Broad Institute Genome Sequencing Center for Infectious Disease"/>
            <person name="Wu L."/>
            <person name="Ma J."/>
        </authorList>
    </citation>
    <scope>NUCLEOTIDE SEQUENCE [LARGE SCALE GENOMIC DNA]</scope>
    <source>
        <strain evidence="3">JCM 17555</strain>
    </source>
</reference>
<evidence type="ECO:0000313" key="2">
    <source>
        <dbReference type="EMBL" id="GAA3957014.1"/>
    </source>
</evidence>
<accession>A0ABP7NZ55</accession>
<dbReference type="Proteomes" id="UP001501337">
    <property type="component" value="Unassembled WGS sequence"/>
</dbReference>
<evidence type="ECO:0000256" key="1">
    <source>
        <dbReference type="SAM" id="MobiDB-lite"/>
    </source>
</evidence>
<dbReference type="EMBL" id="BAABBO010000007">
    <property type="protein sequence ID" value="GAA3957014.1"/>
    <property type="molecule type" value="Genomic_DNA"/>
</dbReference>
<keyword evidence="3" id="KW-1185">Reference proteome</keyword>
<organism evidence="2 3">
    <name type="scientific">Allohahella marinimesophila</name>
    <dbReference type="NCBI Taxonomy" id="1054972"/>
    <lineage>
        <taxon>Bacteria</taxon>
        <taxon>Pseudomonadati</taxon>
        <taxon>Pseudomonadota</taxon>
        <taxon>Gammaproteobacteria</taxon>
        <taxon>Oceanospirillales</taxon>
        <taxon>Hahellaceae</taxon>
        <taxon>Allohahella</taxon>
    </lineage>
</organism>
<protein>
    <submittedName>
        <fullName evidence="2">Uncharacterized protein</fullName>
    </submittedName>
</protein>
<feature type="region of interest" description="Disordered" evidence="1">
    <location>
        <begin position="1"/>
        <end position="26"/>
    </location>
</feature>
<proteinExistence type="predicted"/>
<evidence type="ECO:0000313" key="3">
    <source>
        <dbReference type="Proteomes" id="UP001501337"/>
    </source>
</evidence>
<sequence>MICERHNNKKLHPDKLHGNPVTDGDHGAVELSKLQAQSEQTLIPADLEMQSLSNIDGLTGVNERACLSILMVHIYEFNPFNDS</sequence>
<name>A0ABP7NZ55_9GAMM</name>